<dbReference type="SUPFAM" id="SSF47336">
    <property type="entry name" value="ACP-like"/>
    <property type="match status" value="1"/>
</dbReference>
<dbReference type="EMBL" id="WXEY01000005">
    <property type="protein sequence ID" value="MZP29440.1"/>
    <property type="molecule type" value="Genomic_DNA"/>
</dbReference>
<dbReference type="InterPro" id="IPR009081">
    <property type="entry name" value="PP-bd_ACP"/>
</dbReference>
<dbReference type="Proteomes" id="UP000463470">
    <property type="component" value="Unassembled WGS sequence"/>
</dbReference>
<protein>
    <submittedName>
        <fullName evidence="2">Acyl carrier protein</fullName>
    </submittedName>
</protein>
<proteinExistence type="predicted"/>
<comment type="caution">
    <text evidence="2">The sequence shown here is derived from an EMBL/GenBank/DDBJ whole genome shotgun (WGS) entry which is preliminary data.</text>
</comment>
<reference evidence="2 3" key="1">
    <citation type="submission" date="2020-01" db="EMBL/GenBank/DDBJ databases">
        <title>Whole-genome sequence of Heliobacterium undosum DSM 13378.</title>
        <authorList>
            <person name="Kyndt J.A."/>
            <person name="Meyer T.E."/>
        </authorList>
    </citation>
    <scope>NUCLEOTIDE SEQUENCE [LARGE SCALE GENOMIC DNA]</scope>
    <source>
        <strain evidence="2 3">DSM 13378</strain>
    </source>
</reference>
<evidence type="ECO:0000259" key="1">
    <source>
        <dbReference type="PROSITE" id="PS50075"/>
    </source>
</evidence>
<dbReference type="RefSeq" id="WP_161256885.1">
    <property type="nucleotide sequence ID" value="NZ_WXEY01000005.1"/>
</dbReference>
<dbReference type="Gene3D" id="1.10.1200.10">
    <property type="entry name" value="ACP-like"/>
    <property type="match status" value="1"/>
</dbReference>
<evidence type="ECO:0000313" key="2">
    <source>
        <dbReference type="EMBL" id="MZP29440.1"/>
    </source>
</evidence>
<keyword evidence="3" id="KW-1185">Reference proteome</keyword>
<dbReference type="InterPro" id="IPR036736">
    <property type="entry name" value="ACP-like_sf"/>
</dbReference>
<evidence type="ECO:0000313" key="3">
    <source>
        <dbReference type="Proteomes" id="UP000463470"/>
    </source>
</evidence>
<name>A0A845L487_9FIRM</name>
<organism evidence="2 3">
    <name type="scientific">Heliomicrobium undosum</name>
    <dbReference type="NCBI Taxonomy" id="121734"/>
    <lineage>
        <taxon>Bacteria</taxon>
        <taxon>Bacillati</taxon>
        <taxon>Bacillota</taxon>
        <taxon>Clostridia</taxon>
        <taxon>Eubacteriales</taxon>
        <taxon>Heliobacteriaceae</taxon>
        <taxon>Heliomicrobium</taxon>
    </lineage>
</organism>
<dbReference type="OrthoDB" id="7065718at2"/>
<feature type="domain" description="Carrier" evidence="1">
    <location>
        <begin position="4"/>
        <end position="92"/>
    </location>
</feature>
<sequence length="92" mass="10131">MTRDAVVQMIIEALSEQLVETPAEELNEETRLFGKEGLLDSVGLVTLIVDVEQKVEDETGHSIVLADERAMSQKQSPFRTAGALADYILTLL</sequence>
<dbReference type="PROSITE" id="PS50075">
    <property type="entry name" value="CARRIER"/>
    <property type="match status" value="1"/>
</dbReference>
<accession>A0A845L487</accession>
<dbReference type="AlphaFoldDB" id="A0A845L487"/>
<gene>
    <name evidence="2" type="ORF">GTO91_06945</name>
</gene>